<dbReference type="EMBL" id="BAABAE010000001">
    <property type="protein sequence ID" value="GAA3732073.1"/>
    <property type="molecule type" value="Genomic_DNA"/>
</dbReference>
<dbReference type="InterPro" id="IPR036291">
    <property type="entry name" value="NAD(P)-bd_dom_sf"/>
</dbReference>
<keyword evidence="4" id="KW-1185">Reference proteome</keyword>
<dbReference type="PANTHER" id="PTHR43377:SF1">
    <property type="entry name" value="BILIVERDIN REDUCTASE A"/>
    <property type="match status" value="1"/>
</dbReference>
<evidence type="ECO:0000256" key="1">
    <source>
        <dbReference type="ARBA" id="ARBA00023027"/>
    </source>
</evidence>
<evidence type="ECO:0000313" key="4">
    <source>
        <dbReference type="Proteomes" id="UP001501004"/>
    </source>
</evidence>
<evidence type="ECO:0000259" key="2">
    <source>
        <dbReference type="Pfam" id="PF22725"/>
    </source>
</evidence>
<dbReference type="InterPro" id="IPR051450">
    <property type="entry name" value="Gfo/Idh/MocA_Oxidoreductases"/>
</dbReference>
<name>A0ABP7F5W3_9MICO</name>
<sequence>MGNTRESRSRPLTIGFIGLATSHPFADAATIISRHPDAAVQVWEPEADRLAVFLDRFPTASAHDGLAGVIDSGPDGAIISTRPPEIAAAVSALADHEIPVFINKPAAATLEQLADVDAQVRPIAERVLSTSVLRFAEPVQSLAARIDLDRVLTARATVRHDVARWLAGSTDWQDDVRVGGGAIVTIGIHGMELLVTLLGARFEIESTMSGIRHLEGLKSEDTAVIGVRWSNGVLGTIEVIGATEEERYSVALETLDGTETIELRSGGQDPFGYERTIEHFLGMVDAGRRGLPIVSPVAWEHTHAILEGIVTASSRAHHRAGILPAR</sequence>
<dbReference type="RefSeq" id="WP_344753481.1">
    <property type="nucleotide sequence ID" value="NZ_BAABAE010000001.1"/>
</dbReference>
<dbReference type="InterPro" id="IPR055170">
    <property type="entry name" value="GFO_IDH_MocA-like_dom"/>
</dbReference>
<organism evidence="3 4">
    <name type="scientific">Leifsonella bigeumensis</name>
    <dbReference type="NCBI Taxonomy" id="433643"/>
    <lineage>
        <taxon>Bacteria</taxon>
        <taxon>Bacillati</taxon>
        <taxon>Actinomycetota</taxon>
        <taxon>Actinomycetes</taxon>
        <taxon>Micrococcales</taxon>
        <taxon>Microbacteriaceae</taxon>
        <taxon>Leifsonella</taxon>
    </lineage>
</organism>
<keyword evidence="1" id="KW-0520">NAD</keyword>
<dbReference type="Proteomes" id="UP001501004">
    <property type="component" value="Unassembled WGS sequence"/>
</dbReference>
<dbReference type="Gene3D" id="3.40.50.720">
    <property type="entry name" value="NAD(P)-binding Rossmann-like Domain"/>
    <property type="match status" value="1"/>
</dbReference>
<dbReference type="SUPFAM" id="SSF51735">
    <property type="entry name" value="NAD(P)-binding Rossmann-fold domains"/>
    <property type="match status" value="1"/>
</dbReference>
<dbReference type="Pfam" id="PF22725">
    <property type="entry name" value="GFO_IDH_MocA_C3"/>
    <property type="match status" value="1"/>
</dbReference>
<dbReference type="SUPFAM" id="SSF55347">
    <property type="entry name" value="Glyceraldehyde-3-phosphate dehydrogenase-like, C-terminal domain"/>
    <property type="match status" value="1"/>
</dbReference>
<proteinExistence type="predicted"/>
<gene>
    <name evidence="3" type="ORF">GCM10022239_05770</name>
</gene>
<protein>
    <recommendedName>
        <fullName evidence="2">GFO/IDH/MocA-like oxidoreductase domain-containing protein</fullName>
    </recommendedName>
</protein>
<evidence type="ECO:0000313" key="3">
    <source>
        <dbReference type="EMBL" id="GAA3732073.1"/>
    </source>
</evidence>
<dbReference type="PANTHER" id="PTHR43377">
    <property type="entry name" value="BILIVERDIN REDUCTASE A"/>
    <property type="match status" value="1"/>
</dbReference>
<accession>A0ABP7F5W3</accession>
<dbReference type="Gene3D" id="3.30.360.10">
    <property type="entry name" value="Dihydrodipicolinate Reductase, domain 2"/>
    <property type="match status" value="1"/>
</dbReference>
<reference evidence="4" key="1">
    <citation type="journal article" date="2019" name="Int. J. Syst. Evol. Microbiol.">
        <title>The Global Catalogue of Microorganisms (GCM) 10K type strain sequencing project: providing services to taxonomists for standard genome sequencing and annotation.</title>
        <authorList>
            <consortium name="The Broad Institute Genomics Platform"/>
            <consortium name="The Broad Institute Genome Sequencing Center for Infectious Disease"/>
            <person name="Wu L."/>
            <person name="Ma J."/>
        </authorList>
    </citation>
    <scope>NUCLEOTIDE SEQUENCE [LARGE SCALE GENOMIC DNA]</scope>
    <source>
        <strain evidence="4">JCM 16949</strain>
    </source>
</reference>
<feature type="domain" description="GFO/IDH/MocA-like oxidoreductase" evidence="2">
    <location>
        <begin position="147"/>
        <end position="245"/>
    </location>
</feature>
<comment type="caution">
    <text evidence="3">The sequence shown here is derived from an EMBL/GenBank/DDBJ whole genome shotgun (WGS) entry which is preliminary data.</text>
</comment>